<name>A0AAN9VVC6_9ORTH</name>
<dbReference type="Gene3D" id="3.10.50.10">
    <property type="match status" value="1"/>
</dbReference>
<evidence type="ECO:0000313" key="4">
    <source>
        <dbReference type="Proteomes" id="UP001378592"/>
    </source>
</evidence>
<dbReference type="InterPro" id="IPR011583">
    <property type="entry name" value="Chitinase_II/V-like_cat"/>
</dbReference>
<dbReference type="Proteomes" id="UP001378592">
    <property type="component" value="Unassembled WGS sequence"/>
</dbReference>
<dbReference type="SMART" id="SM00636">
    <property type="entry name" value="Glyco_18"/>
    <property type="match status" value="1"/>
</dbReference>
<proteinExistence type="predicted"/>
<dbReference type="InterPro" id="IPR029070">
    <property type="entry name" value="Chitinase_insertion_sf"/>
</dbReference>
<dbReference type="PANTHER" id="PTHR11177:SF360">
    <property type="entry name" value="CHITINASE 4-RELATED"/>
    <property type="match status" value="1"/>
</dbReference>
<dbReference type="InterPro" id="IPR001223">
    <property type="entry name" value="Glyco_hydro18_cat"/>
</dbReference>
<dbReference type="GO" id="GO:0004568">
    <property type="term" value="F:chitinase activity"/>
    <property type="evidence" value="ECO:0007669"/>
    <property type="project" value="TreeGrafter"/>
</dbReference>
<dbReference type="GO" id="GO:0005576">
    <property type="term" value="C:extracellular region"/>
    <property type="evidence" value="ECO:0007669"/>
    <property type="project" value="TreeGrafter"/>
</dbReference>
<keyword evidence="4" id="KW-1185">Reference proteome</keyword>
<dbReference type="FunFam" id="3.10.50.10:FF:000001">
    <property type="entry name" value="Chitinase 3-like 1"/>
    <property type="match status" value="1"/>
</dbReference>
<dbReference type="PANTHER" id="PTHR11177">
    <property type="entry name" value="CHITINASE"/>
    <property type="match status" value="1"/>
</dbReference>
<dbReference type="PROSITE" id="PS51910">
    <property type="entry name" value="GH18_2"/>
    <property type="match status" value="1"/>
</dbReference>
<reference evidence="3 4" key="1">
    <citation type="submission" date="2024-03" db="EMBL/GenBank/DDBJ databases">
        <title>The genome assembly and annotation of the cricket Gryllus longicercus Weissman &amp; Gray.</title>
        <authorList>
            <person name="Szrajer S."/>
            <person name="Gray D."/>
            <person name="Ylla G."/>
        </authorList>
    </citation>
    <scope>NUCLEOTIDE SEQUENCE [LARGE SCALE GENOMIC DNA]</scope>
    <source>
        <strain evidence="3">DAG 2021-001</strain>
        <tissue evidence="3">Whole body minus gut</tissue>
    </source>
</reference>
<dbReference type="EMBL" id="JAZDUA010000029">
    <property type="protein sequence ID" value="KAK7872125.1"/>
    <property type="molecule type" value="Genomic_DNA"/>
</dbReference>
<dbReference type="GO" id="GO:0005975">
    <property type="term" value="P:carbohydrate metabolic process"/>
    <property type="evidence" value="ECO:0007669"/>
    <property type="project" value="InterPro"/>
</dbReference>
<protein>
    <recommendedName>
        <fullName evidence="2">GH18 domain-containing protein</fullName>
    </recommendedName>
</protein>
<dbReference type="GO" id="GO:0008061">
    <property type="term" value="F:chitin binding"/>
    <property type="evidence" value="ECO:0007669"/>
    <property type="project" value="InterPro"/>
</dbReference>
<dbReference type="SUPFAM" id="SSF51445">
    <property type="entry name" value="(Trans)glycosidases"/>
    <property type="match status" value="1"/>
</dbReference>
<dbReference type="SUPFAM" id="SSF54556">
    <property type="entry name" value="Chitinase insertion domain"/>
    <property type="match status" value="1"/>
</dbReference>
<dbReference type="InterPro" id="IPR017853">
    <property type="entry name" value="GH"/>
</dbReference>
<comment type="caution">
    <text evidence="3">The sequence shown here is derived from an EMBL/GenBank/DDBJ whole genome shotgun (WGS) entry which is preliminary data.</text>
</comment>
<dbReference type="InterPro" id="IPR050314">
    <property type="entry name" value="Glycosyl_Hydrlase_18"/>
</dbReference>
<feature type="domain" description="GH18" evidence="2">
    <location>
        <begin position="1"/>
        <end position="310"/>
    </location>
</feature>
<evidence type="ECO:0000313" key="3">
    <source>
        <dbReference type="EMBL" id="KAK7872125.1"/>
    </source>
</evidence>
<dbReference type="Gene3D" id="3.20.20.80">
    <property type="entry name" value="Glycosidases"/>
    <property type="match status" value="1"/>
</dbReference>
<evidence type="ECO:0000259" key="2">
    <source>
        <dbReference type="PROSITE" id="PS51910"/>
    </source>
</evidence>
<evidence type="ECO:0000256" key="1">
    <source>
        <dbReference type="ARBA" id="ARBA00023157"/>
    </source>
</evidence>
<dbReference type="GO" id="GO:0006032">
    <property type="term" value="P:chitin catabolic process"/>
    <property type="evidence" value="ECO:0007669"/>
    <property type="project" value="TreeGrafter"/>
</dbReference>
<sequence>MNNLTIFQDHTRNLQPLPQKNPHVTTLLAVGGWNEGSRKYSDMAATSAGRKRFAQLAAEFVERYGFGGLDLDWEYPTQREGRPQDKDNFVLLLKELRASLSAKGLELSVAVGADPNMLGVAYDAAGIAEHVDLVNLMAFDFYTAATSNITAPNAPLGSSFGAYSVERSVEQWLAAGVPAEKLVVGVPLYARTYTLADPARHGVGAPALGPGAPGAVTQEPGYLTIYELCMIIEDESWDLSEENGIYFAYKGDQWATYEPLTEIRKKAQYVVKKGLAGVMVWPLESDDVSGVCGHGSSPLLRELNKGLGRI</sequence>
<gene>
    <name evidence="3" type="ORF">R5R35_005201</name>
</gene>
<dbReference type="AlphaFoldDB" id="A0AAN9VVC6"/>
<organism evidence="3 4">
    <name type="scientific">Gryllus longicercus</name>
    <dbReference type="NCBI Taxonomy" id="2509291"/>
    <lineage>
        <taxon>Eukaryota</taxon>
        <taxon>Metazoa</taxon>
        <taxon>Ecdysozoa</taxon>
        <taxon>Arthropoda</taxon>
        <taxon>Hexapoda</taxon>
        <taxon>Insecta</taxon>
        <taxon>Pterygota</taxon>
        <taxon>Neoptera</taxon>
        <taxon>Polyneoptera</taxon>
        <taxon>Orthoptera</taxon>
        <taxon>Ensifera</taxon>
        <taxon>Gryllidea</taxon>
        <taxon>Grylloidea</taxon>
        <taxon>Gryllidae</taxon>
        <taxon>Gryllinae</taxon>
        <taxon>Gryllus</taxon>
    </lineage>
</organism>
<accession>A0AAN9VVC6</accession>
<keyword evidence="1" id="KW-1015">Disulfide bond</keyword>
<dbReference type="Pfam" id="PF00704">
    <property type="entry name" value="Glyco_hydro_18"/>
    <property type="match status" value="1"/>
</dbReference>